<evidence type="ECO:0000313" key="2">
    <source>
        <dbReference type="EMBL" id="GAH70483.1"/>
    </source>
</evidence>
<protein>
    <submittedName>
        <fullName evidence="2">Uncharacterized protein</fullName>
    </submittedName>
</protein>
<evidence type="ECO:0000256" key="1">
    <source>
        <dbReference type="SAM" id="Phobius"/>
    </source>
</evidence>
<proteinExistence type="predicted"/>
<name>X1JL55_9ZZZZ</name>
<keyword evidence="1" id="KW-0812">Transmembrane</keyword>
<organism evidence="2">
    <name type="scientific">marine sediment metagenome</name>
    <dbReference type="NCBI Taxonomy" id="412755"/>
    <lineage>
        <taxon>unclassified sequences</taxon>
        <taxon>metagenomes</taxon>
        <taxon>ecological metagenomes</taxon>
    </lineage>
</organism>
<feature type="transmembrane region" description="Helical" evidence="1">
    <location>
        <begin position="66"/>
        <end position="90"/>
    </location>
</feature>
<comment type="caution">
    <text evidence="2">The sequence shown here is derived from an EMBL/GenBank/DDBJ whole genome shotgun (WGS) entry which is preliminary data.</text>
</comment>
<sequence length="102" mass="10735">MRKIKKEKGVAGLTILLSVVAMVFIIGFLVMIFALMSAELQDNTTDATAIQVINDTGASLAGVTDWFPIIITITVMVALILLTVIIIVAIRSSGIMGAQGTA</sequence>
<feature type="transmembrane region" description="Helical" evidence="1">
    <location>
        <begin position="12"/>
        <end position="36"/>
    </location>
</feature>
<keyword evidence="1" id="KW-1133">Transmembrane helix</keyword>
<dbReference type="EMBL" id="BARU01033706">
    <property type="protein sequence ID" value="GAH70483.1"/>
    <property type="molecule type" value="Genomic_DNA"/>
</dbReference>
<keyword evidence="1" id="KW-0472">Membrane</keyword>
<accession>X1JL55</accession>
<dbReference type="AlphaFoldDB" id="X1JL55"/>
<gene>
    <name evidence="2" type="ORF">S03H2_52994</name>
</gene>
<reference evidence="2" key="1">
    <citation type="journal article" date="2014" name="Front. Microbiol.">
        <title>High frequency of phylogenetically diverse reductive dehalogenase-homologous genes in deep subseafloor sedimentary metagenomes.</title>
        <authorList>
            <person name="Kawai M."/>
            <person name="Futagami T."/>
            <person name="Toyoda A."/>
            <person name="Takaki Y."/>
            <person name="Nishi S."/>
            <person name="Hori S."/>
            <person name="Arai W."/>
            <person name="Tsubouchi T."/>
            <person name="Morono Y."/>
            <person name="Uchiyama I."/>
            <person name="Ito T."/>
            <person name="Fujiyama A."/>
            <person name="Inagaki F."/>
            <person name="Takami H."/>
        </authorList>
    </citation>
    <scope>NUCLEOTIDE SEQUENCE</scope>
    <source>
        <strain evidence="2">Expedition CK06-06</strain>
    </source>
</reference>